<accession>A0A0D7ALS7</accession>
<keyword evidence="1" id="KW-0472">Membrane</keyword>
<feature type="transmembrane region" description="Helical" evidence="1">
    <location>
        <begin position="103"/>
        <end position="123"/>
    </location>
</feature>
<evidence type="ECO:0000256" key="1">
    <source>
        <dbReference type="SAM" id="Phobius"/>
    </source>
</evidence>
<feature type="transmembrane region" description="Helical" evidence="1">
    <location>
        <begin position="310"/>
        <end position="332"/>
    </location>
</feature>
<gene>
    <name evidence="2" type="ORF">FISHEDRAFT_34600</name>
</gene>
<evidence type="ECO:0000313" key="2">
    <source>
        <dbReference type="EMBL" id="KIY52694.1"/>
    </source>
</evidence>
<reference evidence="2 3" key="1">
    <citation type="journal article" date="2015" name="Fungal Genet. Biol.">
        <title>Evolution of novel wood decay mechanisms in Agaricales revealed by the genome sequences of Fistulina hepatica and Cylindrobasidium torrendii.</title>
        <authorList>
            <person name="Floudas D."/>
            <person name="Held B.W."/>
            <person name="Riley R."/>
            <person name="Nagy L.G."/>
            <person name="Koehler G."/>
            <person name="Ransdell A.S."/>
            <person name="Younus H."/>
            <person name="Chow J."/>
            <person name="Chiniquy J."/>
            <person name="Lipzen A."/>
            <person name="Tritt A."/>
            <person name="Sun H."/>
            <person name="Haridas S."/>
            <person name="LaButti K."/>
            <person name="Ohm R.A."/>
            <person name="Kues U."/>
            <person name="Blanchette R.A."/>
            <person name="Grigoriev I.V."/>
            <person name="Minto R.E."/>
            <person name="Hibbett D.S."/>
        </authorList>
    </citation>
    <scope>NUCLEOTIDE SEQUENCE [LARGE SCALE GENOMIC DNA]</scope>
    <source>
        <strain evidence="2 3">ATCC 64428</strain>
    </source>
</reference>
<feature type="transmembrane region" description="Helical" evidence="1">
    <location>
        <begin position="135"/>
        <end position="152"/>
    </location>
</feature>
<dbReference type="PANTHER" id="PTHR19346">
    <property type="entry name" value="SUGAR PHOSPHATE TRANSPORTER DOMAIN-CONTAINING PROTEIN"/>
    <property type="match status" value="1"/>
</dbReference>
<evidence type="ECO:0008006" key="4">
    <source>
        <dbReference type="Google" id="ProtNLM"/>
    </source>
</evidence>
<dbReference type="SUPFAM" id="SSF103481">
    <property type="entry name" value="Multidrug resistance efflux transporter EmrE"/>
    <property type="match status" value="1"/>
</dbReference>
<feature type="transmembrane region" description="Helical" evidence="1">
    <location>
        <begin position="161"/>
        <end position="179"/>
    </location>
</feature>
<keyword evidence="1" id="KW-0812">Transmembrane</keyword>
<feature type="transmembrane region" description="Helical" evidence="1">
    <location>
        <begin position="5"/>
        <end position="25"/>
    </location>
</feature>
<feature type="transmembrane region" description="Helical" evidence="1">
    <location>
        <begin position="275"/>
        <end position="298"/>
    </location>
</feature>
<feature type="transmembrane region" description="Helical" evidence="1">
    <location>
        <begin position="339"/>
        <end position="360"/>
    </location>
</feature>
<dbReference type="Proteomes" id="UP000054144">
    <property type="component" value="Unassembled WGS sequence"/>
</dbReference>
<evidence type="ECO:0000313" key="3">
    <source>
        <dbReference type="Proteomes" id="UP000054144"/>
    </source>
</evidence>
<keyword evidence="3" id="KW-1185">Reference proteome</keyword>
<dbReference type="InterPro" id="IPR037185">
    <property type="entry name" value="EmrE-like"/>
</dbReference>
<dbReference type="InterPro" id="IPR026505">
    <property type="entry name" value="Solute_c_fam_35_mem_F3/F4"/>
</dbReference>
<dbReference type="PANTHER" id="PTHR19346:SF4">
    <property type="entry name" value="SUGAR PHOSPHATE TRANSPORTER DOMAIN-CONTAINING PROTEIN"/>
    <property type="match status" value="1"/>
</dbReference>
<proteinExistence type="predicted"/>
<dbReference type="OrthoDB" id="10062838at2759"/>
<dbReference type="AlphaFoldDB" id="A0A0D7ALS7"/>
<dbReference type="EMBL" id="KN881630">
    <property type="protein sequence ID" value="KIY52694.1"/>
    <property type="molecule type" value="Genomic_DNA"/>
</dbReference>
<protein>
    <recommendedName>
        <fullName evidence="4">EamA domain-containing protein</fullName>
    </recommendedName>
</protein>
<sequence length="394" mass="42966">MATILASLGGTTAIFVFIATLVGFVAETMLTQYVQTTLDYKHPFFLFYAVHSSFAIIFPLHLLYLTAVKNMSYAHIKRGLSLALSTRIHGNSTVAQPFPYRQFLILILIMTFGITYPGLLWFAAVEFSPVSDVTAIWNANAFFAYVIAVHVFKQKWELRRMVGVMLATAGVMVVIYGGSSSKEDVSLAESTSIPRGRSVAFGDTLTLIASVGYALYQVLYKKYAALPSEPYEDDGEAVYEAILDSDDLSPAMRRQHGVVPHDTIYPPPYGLYSNLLTCAVGVCTFFTLGVAFPVLHFLDIERFVLPSDLLTAASIAGIAASGVVFNAGFMILLGTWGPVLVSVSNLLTIVLVIIADILFGMGLSALTFWSVLGSAMIVFAFALLVYDMTHKPHV</sequence>
<name>A0A0D7ALS7_9AGAR</name>
<feature type="transmembrane region" description="Helical" evidence="1">
    <location>
        <begin position="366"/>
        <end position="386"/>
    </location>
</feature>
<organism evidence="2 3">
    <name type="scientific">Fistulina hepatica ATCC 64428</name>
    <dbReference type="NCBI Taxonomy" id="1128425"/>
    <lineage>
        <taxon>Eukaryota</taxon>
        <taxon>Fungi</taxon>
        <taxon>Dikarya</taxon>
        <taxon>Basidiomycota</taxon>
        <taxon>Agaricomycotina</taxon>
        <taxon>Agaricomycetes</taxon>
        <taxon>Agaricomycetidae</taxon>
        <taxon>Agaricales</taxon>
        <taxon>Fistulinaceae</taxon>
        <taxon>Fistulina</taxon>
    </lineage>
</organism>
<feature type="transmembrane region" description="Helical" evidence="1">
    <location>
        <begin position="199"/>
        <end position="216"/>
    </location>
</feature>
<keyword evidence="1" id="KW-1133">Transmembrane helix</keyword>
<feature type="transmembrane region" description="Helical" evidence="1">
    <location>
        <begin position="45"/>
        <end position="68"/>
    </location>
</feature>